<dbReference type="GO" id="GO:0004081">
    <property type="term" value="F:bis(5'-nucleosyl)-tetraphosphatase (asymmetrical) activity"/>
    <property type="evidence" value="ECO:0007669"/>
    <property type="project" value="TreeGrafter"/>
</dbReference>
<dbReference type="Proteomes" id="UP000034711">
    <property type="component" value="Unassembled WGS sequence"/>
</dbReference>
<dbReference type="PROSITE" id="PS00893">
    <property type="entry name" value="NUDIX_BOX"/>
    <property type="match status" value="1"/>
</dbReference>
<dbReference type="GO" id="GO:0006167">
    <property type="term" value="P:AMP biosynthetic process"/>
    <property type="evidence" value="ECO:0007669"/>
    <property type="project" value="TreeGrafter"/>
</dbReference>
<organism evidence="4 5">
    <name type="scientific">Candidatus Uhrbacteria bacterium GW2011_GWA2_53_10</name>
    <dbReference type="NCBI Taxonomy" id="1618980"/>
    <lineage>
        <taxon>Bacteria</taxon>
        <taxon>Candidatus Uhriibacteriota</taxon>
    </lineage>
</organism>
<keyword evidence="1 2" id="KW-0378">Hydrolase</keyword>
<dbReference type="InterPro" id="IPR015797">
    <property type="entry name" value="NUDIX_hydrolase-like_dom_sf"/>
</dbReference>
<evidence type="ECO:0000256" key="1">
    <source>
        <dbReference type="ARBA" id="ARBA00022801"/>
    </source>
</evidence>
<reference evidence="4 5" key="1">
    <citation type="journal article" date="2015" name="Nature">
        <title>rRNA introns, odd ribosomes, and small enigmatic genomes across a large radiation of phyla.</title>
        <authorList>
            <person name="Brown C.T."/>
            <person name="Hug L.A."/>
            <person name="Thomas B.C."/>
            <person name="Sharon I."/>
            <person name="Castelle C.J."/>
            <person name="Singh A."/>
            <person name="Wilkins M.J."/>
            <person name="Williams K.H."/>
            <person name="Banfield J.F."/>
        </authorList>
    </citation>
    <scope>NUCLEOTIDE SEQUENCE [LARGE SCALE GENOMIC DNA]</scope>
</reference>
<comment type="caution">
    <text evidence="4">The sequence shown here is derived from an EMBL/GenBank/DDBJ whole genome shotgun (WGS) entry which is preliminary data.</text>
</comment>
<evidence type="ECO:0000313" key="5">
    <source>
        <dbReference type="Proteomes" id="UP000034711"/>
    </source>
</evidence>
<accession>A0A0G2AHP3</accession>
<dbReference type="PANTHER" id="PTHR21340:SF0">
    <property type="entry name" value="BIS(5'-NUCLEOSYL)-TETRAPHOSPHATASE [ASYMMETRICAL]"/>
    <property type="match status" value="1"/>
</dbReference>
<dbReference type="Gene3D" id="3.90.79.10">
    <property type="entry name" value="Nucleoside Triphosphate Pyrophosphohydrolase"/>
    <property type="match status" value="1"/>
</dbReference>
<dbReference type="PATRIC" id="fig|1618980.3.peg.549"/>
<dbReference type="PROSITE" id="PS51462">
    <property type="entry name" value="NUDIX"/>
    <property type="match status" value="1"/>
</dbReference>
<protein>
    <recommendedName>
        <fullName evidence="3">Nudix hydrolase domain-containing protein</fullName>
    </recommendedName>
</protein>
<name>A0A0G2AHP3_9BACT</name>
<gene>
    <name evidence="4" type="ORF">UY77_C0037G0003</name>
</gene>
<proteinExistence type="inferred from homology"/>
<dbReference type="AlphaFoldDB" id="A0A0G2AHP3"/>
<dbReference type="InterPro" id="IPR020476">
    <property type="entry name" value="Nudix_hydrolase"/>
</dbReference>
<dbReference type="InterPro" id="IPR051325">
    <property type="entry name" value="Nudix_hydrolase_domain"/>
</dbReference>
<dbReference type="GO" id="GO:0006754">
    <property type="term" value="P:ATP biosynthetic process"/>
    <property type="evidence" value="ECO:0007669"/>
    <property type="project" value="TreeGrafter"/>
</dbReference>
<sequence>MFRRTPRGIQFALMRDSYGKWAFPKGHVEEGERLEEAAARETLEEMGLSEIRLLDYLGKIDIWFRDRFQKNGALVHKDIHYFLFEAPRGAELRPDPKEHVYAAKWVAARRLLSSSSYPDMIPILRRALAYLHHLVSNA</sequence>
<comment type="similarity">
    <text evidence="2">Belongs to the Nudix hydrolase family.</text>
</comment>
<dbReference type="InterPro" id="IPR000086">
    <property type="entry name" value="NUDIX_hydrolase_dom"/>
</dbReference>
<evidence type="ECO:0000259" key="3">
    <source>
        <dbReference type="PROSITE" id="PS51462"/>
    </source>
</evidence>
<evidence type="ECO:0000313" key="4">
    <source>
        <dbReference type="EMBL" id="KKW32084.1"/>
    </source>
</evidence>
<dbReference type="EMBL" id="LCRI01000037">
    <property type="protein sequence ID" value="KKW32084.1"/>
    <property type="molecule type" value="Genomic_DNA"/>
</dbReference>
<dbReference type="PANTHER" id="PTHR21340">
    <property type="entry name" value="DIADENOSINE 5,5-P1,P4-TETRAPHOSPHATE PYROPHOSPHOHYDROLASE MUTT"/>
    <property type="match status" value="1"/>
</dbReference>
<feature type="domain" description="Nudix hydrolase" evidence="3">
    <location>
        <begin position="1"/>
        <end position="128"/>
    </location>
</feature>
<dbReference type="PRINTS" id="PR00502">
    <property type="entry name" value="NUDIXFAMILY"/>
</dbReference>
<dbReference type="InterPro" id="IPR020084">
    <property type="entry name" value="NUDIX_hydrolase_CS"/>
</dbReference>
<dbReference type="Pfam" id="PF00293">
    <property type="entry name" value="NUDIX"/>
    <property type="match status" value="1"/>
</dbReference>
<evidence type="ECO:0000256" key="2">
    <source>
        <dbReference type="RuleBase" id="RU003476"/>
    </source>
</evidence>
<dbReference type="SUPFAM" id="SSF55811">
    <property type="entry name" value="Nudix"/>
    <property type="match status" value="1"/>
</dbReference>